<evidence type="ECO:0000313" key="2">
    <source>
        <dbReference type="Proteomes" id="UP000789405"/>
    </source>
</evidence>
<protein>
    <submittedName>
        <fullName evidence="1">17866_t:CDS:1</fullName>
    </submittedName>
</protein>
<comment type="caution">
    <text evidence="1">The sequence shown here is derived from an EMBL/GenBank/DDBJ whole genome shotgun (WGS) entry which is preliminary data.</text>
</comment>
<evidence type="ECO:0000313" key="1">
    <source>
        <dbReference type="EMBL" id="CAG8749458.1"/>
    </source>
</evidence>
<feature type="non-terminal residue" evidence="1">
    <location>
        <position position="49"/>
    </location>
</feature>
<name>A0A9N9IUP8_9GLOM</name>
<dbReference type="AlphaFoldDB" id="A0A9N9IUP8"/>
<keyword evidence="2" id="KW-1185">Reference proteome</keyword>
<gene>
    <name evidence="1" type="ORF">DERYTH_LOCUS16752</name>
</gene>
<dbReference type="EMBL" id="CAJVPY010015006">
    <property type="protein sequence ID" value="CAG8749458.1"/>
    <property type="molecule type" value="Genomic_DNA"/>
</dbReference>
<sequence>MWRQQVCLGSNPRLLLVLDVFIAHRTDLVKCRLSERNADMAVIPSGLTS</sequence>
<reference evidence="1" key="1">
    <citation type="submission" date="2021-06" db="EMBL/GenBank/DDBJ databases">
        <authorList>
            <person name="Kallberg Y."/>
            <person name="Tangrot J."/>
            <person name="Rosling A."/>
        </authorList>
    </citation>
    <scope>NUCLEOTIDE SEQUENCE</scope>
    <source>
        <strain evidence="1">MA453B</strain>
    </source>
</reference>
<proteinExistence type="predicted"/>
<accession>A0A9N9IUP8</accession>
<dbReference type="Proteomes" id="UP000789405">
    <property type="component" value="Unassembled WGS sequence"/>
</dbReference>
<organism evidence="1 2">
    <name type="scientific">Dentiscutata erythropus</name>
    <dbReference type="NCBI Taxonomy" id="1348616"/>
    <lineage>
        <taxon>Eukaryota</taxon>
        <taxon>Fungi</taxon>
        <taxon>Fungi incertae sedis</taxon>
        <taxon>Mucoromycota</taxon>
        <taxon>Glomeromycotina</taxon>
        <taxon>Glomeromycetes</taxon>
        <taxon>Diversisporales</taxon>
        <taxon>Gigasporaceae</taxon>
        <taxon>Dentiscutata</taxon>
    </lineage>
</organism>